<gene>
    <name evidence="16" type="primary">IRF-1</name>
</gene>
<dbReference type="PANTHER" id="PTHR11949">
    <property type="entry name" value="INTERFERON REGULATORY FACTOR"/>
    <property type="match status" value="1"/>
</dbReference>
<dbReference type="InterPro" id="IPR001346">
    <property type="entry name" value="Interferon_reg_fact_DNA-bd_dom"/>
</dbReference>
<evidence type="ECO:0000256" key="8">
    <source>
        <dbReference type="ARBA" id="ARBA00023159"/>
    </source>
</evidence>
<keyword evidence="9 11" id="KW-0804">Transcription</keyword>
<evidence type="ECO:0000256" key="7">
    <source>
        <dbReference type="ARBA" id="ARBA00023125"/>
    </source>
</evidence>
<dbReference type="PANTHER" id="PTHR11949:SF3">
    <property type="entry name" value="INTERFERON REGULATORY FACTOR 1"/>
    <property type="match status" value="1"/>
</dbReference>
<feature type="compositionally biased region" description="Polar residues" evidence="14">
    <location>
        <begin position="155"/>
        <end position="173"/>
    </location>
</feature>
<name>H6TDP6_PROAN</name>
<comment type="subcellular location">
    <subcellularLocation>
        <location evidence="2">Cytoplasm</location>
    </subcellularLocation>
    <subcellularLocation>
        <location evidence="1 11">Nucleus</location>
    </subcellularLocation>
</comment>
<feature type="domain" description="IRF tryptophan pentad repeat" evidence="15">
    <location>
        <begin position="5"/>
        <end position="113"/>
    </location>
</feature>
<dbReference type="InterPro" id="IPR017431">
    <property type="entry name" value="IRF1/IRF2"/>
</dbReference>
<dbReference type="EMBL" id="HQ873639">
    <property type="protein sequence ID" value="ADZ46234.1"/>
    <property type="molecule type" value="mRNA"/>
</dbReference>
<evidence type="ECO:0000256" key="13">
    <source>
        <dbReference type="PIRSR" id="PIRSR038196-2"/>
    </source>
</evidence>
<comment type="similarity">
    <text evidence="11">Belongs to the IRF family.</text>
</comment>
<keyword evidence="8 11" id="KW-0010">Activator</keyword>
<dbReference type="Pfam" id="PF00605">
    <property type="entry name" value="IRF"/>
    <property type="match status" value="1"/>
</dbReference>
<protein>
    <recommendedName>
        <fullName evidence="11">Interferon regulatory factor</fullName>
    </recommendedName>
</protein>
<evidence type="ECO:0000256" key="5">
    <source>
        <dbReference type="ARBA" id="ARBA00022843"/>
    </source>
</evidence>
<reference evidence="16" key="2">
    <citation type="submission" date="2011-01" db="EMBL/GenBank/DDBJ databases">
        <authorList>
            <person name="Gan X."/>
        </authorList>
    </citation>
    <scope>NUCLEOTIDE SEQUENCE</scope>
</reference>
<dbReference type="GO" id="GO:0000978">
    <property type="term" value="F:RNA polymerase II cis-regulatory region sequence-specific DNA binding"/>
    <property type="evidence" value="ECO:0007669"/>
    <property type="project" value="TreeGrafter"/>
</dbReference>
<evidence type="ECO:0000256" key="6">
    <source>
        <dbReference type="ARBA" id="ARBA00023015"/>
    </source>
</evidence>
<keyword evidence="5" id="KW-0832">Ubl conjugation</keyword>
<feature type="modified residue" description="N6-acetyllysine" evidence="12">
    <location>
        <position position="75"/>
    </location>
</feature>
<evidence type="ECO:0000256" key="11">
    <source>
        <dbReference type="PIRNR" id="PIRNR038196"/>
    </source>
</evidence>
<dbReference type="CDD" id="cd00103">
    <property type="entry name" value="IRF"/>
    <property type="match status" value="1"/>
</dbReference>
<dbReference type="GO" id="GO:0005737">
    <property type="term" value="C:cytoplasm"/>
    <property type="evidence" value="ECO:0007669"/>
    <property type="project" value="UniProtKB-SubCell"/>
</dbReference>
<keyword evidence="4" id="KW-1017">Isopeptide bond</keyword>
<evidence type="ECO:0000256" key="3">
    <source>
        <dbReference type="ARBA" id="ARBA00022490"/>
    </source>
</evidence>
<dbReference type="InterPro" id="IPR019817">
    <property type="entry name" value="Interferon_reg_fac_CS"/>
</dbReference>
<dbReference type="FunFam" id="1.10.10.10:FF:000065">
    <property type="entry name" value="Interferon regulatory factor"/>
    <property type="match status" value="1"/>
</dbReference>
<evidence type="ECO:0000256" key="12">
    <source>
        <dbReference type="PIRSR" id="PIRSR038196-1"/>
    </source>
</evidence>
<dbReference type="SMART" id="SM00348">
    <property type="entry name" value="IRF"/>
    <property type="match status" value="1"/>
</dbReference>
<evidence type="ECO:0000256" key="2">
    <source>
        <dbReference type="ARBA" id="ARBA00004496"/>
    </source>
</evidence>
<keyword evidence="10 11" id="KW-0539">Nucleus</keyword>
<dbReference type="PROSITE" id="PS51507">
    <property type="entry name" value="IRF_2"/>
    <property type="match status" value="1"/>
</dbReference>
<dbReference type="Gene3D" id="1.10.10.10">
    <property type="entry name" value="Winged helix-like DNA-binding domain superfamily/Winged helix DNA-binding domain"/>
    <property type="match status" value="1"/>
</dbReference>
<evidence type="ECO:0000259" key="15">
    <source>
        <dbReference type="PROSITE" id="PS51507"/>
    </source>
</evidence>
<evidence type="ECO:0000313" key="16">
    <source>
        <dbReference type="EMBL" id="ADZ46234.1"/>
    </source>
</evidence>
<evidence type="ECO:0000256" key="14">
    <source>
        <dbReference type="SAM" id="MobiDB-lite"/>
    </source>
</evidence>
<feature type="modified residue" description="N6-acetyllysine" evidence="12">
    <location>
        <position position="78"/>
    </location>
</feature>
<dbReference type="GO" id="GO:0002376">
    <property type="term" value="P:immune system process"/>
    <property type="evidence" value="ECO:0007669"/>
    <property type="project" value="TreeGrafter"/>
</dbReference>
<evidence type="ECO:0000256" key="4">
    <source>
        <dbReference type="ARBA" id="ARBA00022499"/>
    </source>
</evidence>
<dbReference type="PRINTS" id="PR00267">
    <property type="entry name" value="INTFRNREGFCT"/>
</dbReference>
<evidence type="ECO:0000256" key="1">
    <source>
        <dbReference type="ARBA" id="ARBA00004123"/>
    </source>
</evidence>
<dbReference type="PROSITE" id="PS00601">
    <property type="entry name" value="IRF_1"/>
    <property type="match status" value="1"/>
</dbReference>
<dbReference type="InterPro" id="IPR036388">
    <property type="entry name" value="WH-like_DNA-bd_sf"/>
</dbReference>
<evidence type="ECO:0000256" key="10">
    <source>
        <dbReference type="ARBA" id="ARBA00023242"/>
    </source>
</evidence>
<feature type="region of interest" description="Disordered" evidence="14">
    <location>
        <begin position="152"/>
        <end position="173"/>
    </location>
</feature>
<feature type="region of interest" description="Disordered" evidence="14">
    <location>
        <begin position="105"/>
        <end position="129"/>
    </location>
</feature>
<proteinExistence type="evidence at transcript level"/>
<dbReference type="GO" id="GO:0000981">
    <property type="term" value="F:DNA-binding transcription factor activity, RNA polymerase II-specific"/>
    <property type="evidence" value="ECO:0007669"/>
    <property type="project" value="TreeGrafter"/>
</dbReference>
<keyword evidence="6 11" id="KW-0805">Transcription regulation</keyword>
<dbReference type="PIRSF" id="PIRSF038196">
    <property type="entry name" value="IFN_RF1/2"/>
    <property type="match status" value="1"/>
</dbReference>
<keyword evidence="3" id="KW-0963">Cytoplasm</keyword>
<organism evidence="16">
    <name type="scientific">Protopterus annectens</name>
    <name type="common">African lungfish</name>
    <dbReference type="NCBI Taxonomy" id="7888"/>
    <lineage>
        <taxon>Eukaryota</taxon>
        <taxon>Metazoa</taxon>
        <taxon>Chordata</taxon>
        <taxon>Craniata</taxon>
        <taxon>Vertebrata</taxon>
        <taxon>Euteleostomi</taxon>
        <taxon>Dipnomorpha</taxon>
        <taxon>Ceratodontiformes</taxon>
        <taxon>Lepidosirenoidei</taxon>
        <taxon>Protopteridae</taxon>
        <taxon>Protopterus</taxon>
    </lineage>
</organism>
<dbReference type="AlphaFoldDB" id="H6TDP6"/>
<dbReference type="GO" id="GO:0005634">
    <property type="term" value="C:nucleus"/>
    <property type="evidence" value="ECO:0007669"/>
    <property type="project" value="UniProtKB-SubCell"/>
</dbReference>
<dbReference type="InterPro" id="IPR036390">
    <property type="entry name" value="WH_DNA-bd_sf"/>
</dbReference>
<sequence length="313" mass="35762">MPVERMRMRPWLEMQIESNNIPGLVWVNKEQNIFQIPWKHAARHGWDLQKDACIFQRWAIHTGRYKPGETQPDPKTWKANFRCAMNSLPDIEEMKSKSVNKGSSAVRVYRMLPSEEKPKRKGRKSYKEPKCKNKKKLNCKLENTECSSIPDDHSTYASSQDHSPQQLEVDSTVNSSDIADCSHLQEVQSVHSNMKEWGSEEIIPDSTDNMFSFQVSPVHYSDENEVPADAFFQEVVNTLQVSQLNVNQTDGKHFLLMDPALSIVSSTEEECTGIEMAAAFRFSADVSEDYFNLLEHIPSTLHSFSTPTIACPF</sequence>
<dbReference type="SUPFAM" id="SSF46785">
    <property type="entry name" value="Winged helix' DNA-binding domain"/>
    <property type="match status" value="1"/>
</dbReference>
<accession>H6TDP6</accession>
<evidence type="ECO:0000256" key="9">
    <source>
        <dbReference type="ARBA" id="ARBA00023163"/>
    </source>
</evidence>
<reference evidence="16" key="1">
    <citation type="journal article" date="2011" name="Chin. Sci. Bull.">
        <title>Cloning the interferon regulatory factor 1 gene in lungfish (Protopterus annectens) and its molecular evolution among sarcopterygians.</title>
        <authorList>
            <person name="Gan X.N."/>
            <person name="Wang D.Q."/>
            <person name="Wang X.Z."/>
            <person name="Chen X.W."/>
        </authorList>
    </citation>
    <scope>NUCLEOTIDE SEQUENCE</scope>
</reference>
<feature type="cross-link" description="Glycyl lysine isopeptide (Lys-Gly) (interchain with G-Cter in SUMO2)" evidence="13">
    <location>
        <position position="252"/>
    </location>
</feature>
<keyword evidence="7 11" id="KW-0238">DNA-binding</keyword>